<evidence type="ECO:0000256" key="7">
    <source>
        <dbReference type="ARBA" id="ARBA00022840"/>
    </source>
</evidence>
<reference evidence="12 13" key="1">
    <citation type="submission" date="2014-09" db="EMBL/GenBank/DDBJ databases">
        <title>Sporocytophaga myxococcoides PG-01 genome sequencing.</title>
        <authorList>
            <person name="Liu L."/>
            <person name="Gao P.J."/>
            <person name="Chen G.J."/>
            <person name="Wang L.S."/>
        </authorList>
    </citation>
    <scope>NUCLEOTIDE SEQUENCE [LARGE SCALE GENOMIC DNA]</scope>
    <source>
        <strain evidence="12 13">PG-01</strain>
    </source>
</reference>
<dbReference type="EC" id="2.7.1.148" evidence="2 9"/>
<evidence type="ECO:0000313" key="13">
    <source>
        <dbReference type="Proteomes" id="UP000030185"/>
    </source>
</evidence>
<dbReference type="Gene3D" id="3.30.230.10">
    <property type="match status" value="1"/>
</dbReference>
<comment type="similarity">
    <text evidence="1 9">Belongs to the GHMP kinase family. IspE subfamily.</text>
</comment>
<dbReference type="HAMAP" id="MF_00061">
    <property type="entry name" value="IspE"/>
    <property type="match status" value="1"/>
</dbReference>
<dbReference type="EMBL" id="BBLT01000002">
    <property type="protein sequence ID" value="GAL84091.1"/>
    <property type="molecule type" value="Genomic_DNA"/>
</dbReference>
<dbReference type="OrthoDB" id="9809438at2"/>
<dbReference type="GO" id="GO:0019288">
    <property type="term" value="P:isopentenyl diphosphate biosynthetic process, methylerythritol 4-phosphate pathway"/>
    <property type="evidence" value="ECO:0007669"/>
    <property type="project" value="UniProtKB-UniRule"/>
</dbReference>
<feature type="domain" description="GHMP kinase N-terminal" evidence="10">
    <location>
        <begin position="62"/>
        <end position="136"/>
    </location>
</feature>
<dbReference type="InterPro" id="IPR006204">
    <property type="entry name" value="GHMP_kinase_N_dom"/>
</dbReference>
<dbReference type="GO" id="GO:0005524">
    <property type="term" value="F:ATP binding"/>
    <property type="evidence" value="ECO:0007669"/>
    <property type="project" value="UniProtKB-UniRule"/>
</dbReference>
<keyword evidence="7 9" id="KW-0067">ATP-binding</keyword>
<feature type="binding site" evidence="9">
    <location>
        <begin position="89"/>
        <end position="99"/>
    </location>
    <ligand>
        <name>ATP</name>
        <dbReference type="ChEBI" id="CHEBI:30616"/>
    </ligand>
</feature>
<dbReference type="Pfam" id="PF00288">
    <property type="entry name" value="GHMP_kinases_N"/>
    <property type="match status" value="1"/>
</dbReference>
<keyword evidence="4 9" id="KW-0808">Transferase</keyword>
<organism evidence="12 13">
    <name type="scientific">Sporocytophaga myxococcoides</name>
    <dbReference type="NCBI Taxonomy" id="153721"/>
    <lineage>
        <taxon>Bacteria</taxon>
        <taxon>Pseudomonadati</taxon>
        <taxon>Bacteroidota</taxon>
        <taxon>Cytophagia</taxon>
        <taxon>Cytophagales</taxon>
        <taxon>Cytophagaceae</taxon>
        <taxon>Sporocytophaga</taxon>
    </lineage>
</organism>
<keyword evidence="5 9" id="KW-0547">Nucleotide-binding</keyword>
<dbReference type="InterPro" id="IPR004424">
    <property type="entry name" value="IspE"/>
</dbReference>
<evidence type="ECO:0000256" key="1">
    <source>
        <dbReference type="ARBA" id="ARBA00009684"/>
    </source>
</evidence>
<dbReference type="InterPro" id="IPR020568">
    <property type="entry name" value="Ribosomal_Su5_D2-typ_SF"/>
</dbReference>
<dbReference type="PANTHER" id="PTHR43527">
    <property type="entry name" value="4-DIPHOSPHOCYTIDYL-2-C-METHYL-D-ERYTHRITOL KINASE, CHLOROPLASTIC"/>
    <property type="match status" value="1"/>
</dbReference>
<dbReference type="Gene3D" id="3.30.70.890">
    <property type="entry name" value="GHMP kinase, C-terminal domain"/>
    <property type="match status" value="1"/>
</dbReference>
<keyword evidence="13" id="KW-1185">Reference proteome</keyword>
<name>A0A098LAU8_9BACT</name>
<evidence type="ECO:0000256" key="6">
    <source>
        <dbReference type="ARBA" id="ARBA00022777"/>
    </source>
</evidence>
<dbReference type="SUPFAM" id="SSF55060">
    <property type="entry name" value="GHMP Kinase, C-terminal domain"/>
    <property type="match status" value="1"/>
</dbReference>
<dbReference type="AlphaFoldDB" id="A0A098LAU8"/>
<dbReference type="PANTHER" id="PTHR43527:SF2">
    <property type="entry name" value="4-DIPHOSPHOCYTIDYL-2-C-METHYL-D-ERYTHRITOL KINASE, CHLOROPLASTIC"/>
    <property type="match status" value="1"/>
</dbReference>
<evidence type="ECO:0000256" key="9">
    <source>
        <dbReference type="HAMAP-Rule" id="MF_00061"/>
    </source>
</evidence>
<dbReference type="PIRSF" id="PIRSF010376">
    <property type="entry name" value="IspE"/>
    <property type="match status" value="1"/>
</dbReference>
<evidence type="ECO:0000256" key="4">
    <source>
        <dbReference type="ARBA" id="ARBA00022679"/>
    </source>
</evidence>
<dbReference type="GO" id="GO:0050515">
    <property type="term" value="F:4-(cytidine 5'-diphospho)-2-C-methyl-D-erythritol kinase activity"/>
    <property type="evidence" value="ECO:0007669"/>
    <property type="project" value="UniProtKB-UniRule"/>
</dbReference>
<protein>
    <recommendedName>
        <fullName evidence="3 9">4-diphosphocytidyl-2-C-methyl-D-erythritol kinase</fullName>
        <shortName evidence="9">CMK</shortName>
        <ecNumber evidence="2 9">2.7.1.148</ecNumber>
    </recommendedName>
    <alternativeName>
        <fullName evidence="8 9">4-(cytidine-5'-diphospho)-2-C-methyl-D-erythritol kinase</fullName>
    </alternativeName>
</protein>
<dbReference type="NCBIfam" id="TIGR00154">
    <property type="entry name" value="ispE"/>
    <property type="match status" value="1"/>
</dbReference>
<feature type="domain" description="GHMP kinase C-terminal" evidence="11">
    <location>
        <begin position="195"/>
        <end position="256"/>
    </location>
</feature>
<comment type="function">
    <text evidence="9">Catalyzes the phosphorylation of the position 2 hydroxy group of 4-diphosphocytidyl-2C-methyl-D-erythritol.</text>
</comment>
<dbReference type="Proteomes" id="UP000030185">
    <property type="component" value="Unassembled WGS sequence"/>
</dbReference>
<comment type="catalytic activity">
    <reaction evidence="9">
        <text>4-CDP-2-C-methyl-D-erythritol + ATP = 4-CDP-2-C-methyl-D-erythritol 2-phosphate + ADP + H(+)</text>
        <dbReference type="Rhea" id="RHEA:18437"/>
        <dbReference type="ChEBI" id="CHEBI:15378"/>
        <dbReference type="ChEBI" id="CHEBI:30616"/>
        <dbReference type="ChEBI" id="CHEBI:57823"/>
        <dbReference type="ChEBI" id="CHEBI:57919"/>
        <dbReference type="ChEBI" id="CHEBI:456216"/>
        <dbReference type="EC" id="2.7.1.148"/>
    </reaction>
</comment>
<keyword evidence="9" id="KW-0414">Isoprene biosynthesis</keyword>
<dbReference type="RefSeq" id="WP_045460083.1">
    <property type="nucleotide sequence ID" value="NZ_BBLT01000002.1"/>
</dbReference>
<feature type="active site" evidence="9">
    <location>
        <position position="131"/>
    </location>
</feature>
<evidence type="ECO:0000259" key="10">
    <source>
        <dbReference type="Pfam" id="PF00288"/>
    </source>
</evidence>
<dbReference type="InterPro" id="IPR014721">
    <property type="entry name" value="Ribsml_uS5_D2-typ_fold_subgr"/>
</dbReference>
<accession>A0A098LAU8</accession>
<comment type="pathway">
    <text evidence="9">Isoprenoid biosynthesis; isopentenyl diphosphate biosynthesis via DXP pathway; isopentenyl diphosphate from 1-deoxy-D-xylulose 5-phosphate: step 3/6.</text>
</comment>
<dbReference type="eggNOG" id="COG1947">
    <property type="taxonomic scope" value="Bacteria"/>
</dbReference>
<dbReference type="InterPro" id="IPR013750">
    <property type="entry name" value="GHMP_kinase_C_dom"/>
</dbReference>
<dbReference type="UniPathway" id="UPA00056">
    <property type="reaction ID" value="UER00094"/>
</dbReference>
<dbReference type="STRING" id="153721.MYP_1319"/>
<evidence type="ECO:0000256" key="8">
    <source>
        <dbReference type="ARBA" id="ARBA00032554"/>
    </source>
</evidence>
<gene>
    <name evidence="9" type="primary">ispE</name>
    <name evidence="12" type="ORF">MYP_1319</name>
</gene>
<feature type="active site" evidence="9">
    <location>
        <position position="8"/>
    </location>
</feature>
<sequence>MIAFPNAKINLGLNIVSKRPDGFHNLETCFYPVKIFDSLEILHSDLFEFTHSGLESSSGEDNLVIKAHRAMQKKYGIGQVKIHLHKAIPMGAGLGGGSSDAAFTVKLLNELFQLGLSTHEMEDIVAPIGSDCPFFINNKPVIGKEKGNVFSPINLSLDGYFGLLIFPPFGVSTKEAYSKVTPKAPLYPVQEVIGEDIAQWKNKLHNDFEDSVFEIYPMLNDIKEKLYSSGAIYACMSGSGSTMFGIFTNKDQLHSVSLSGCTSFSFSF</sequence>
<dbReference type="GO" id="GO:0016114">
    <property type="term" value="P:terpenoid biosynthetic process"/>
    <property type="evidence" value="ECO:0007669"/>
    <property type="project" value="UniProtKB-UniRule"/>
</dbReference>
<dbReference type="Pfam" id="PF08544">
    <property type="entry name" value="GHMP_kinases_C"/>
    <property type="match status" value="1"/>
</dbReference>
<evidence type="ECO:0000256" key="5">
    <source>
        <dbReference type="ARBA" id="ARBA00022741"/>
    </source>
</evidence>
<keyword evidence="6 9" id="KW-0418">Kinase</keyword>
<evidence type="ECO:0000256" key="3">
    <source>
        <dbReference type="ARBA" id="ARBA00017473"/>
    </source>
</evidence>
<comment type="caution">
    <text evidence="12">The sequence shown here is derived from an EMBL/GenBank/DDBJ whole genome shotgun (WGS) entry which is preliminary data.</text>
</comment>
<proteinExistence type="inferred from homology"/>
<dbReference type="InterPro" id="IPR036554">
    <property type="entry name" value="GHMP_kinase_C_sf"/>
</dbReference>
<evidence type="ECO:0000256" key="2">
    <source>
        <dbReference type="ARBA" id="ARBA00012052"/>
    </source>
</evidence>
<dbReference type="SUPFAM" id="SSF54211">
    <property type="entry name" value="Ribosomal protein S5 domain 2-like"/>
    <property type="match status" value="1"/>
</dbReference>
<evidence type="ECO:0000259" key="11">
    <source>
        <dbReference type="Pfam" id="PF08544"/>
    </source>
</evidence>
<evidence type="ECO:0000313" key="12">
    <source>
        <dbReference type="EMBL" id="GAL84091.1"/>
    </source>
</evidence>